<evidence type="ECO:0000256" key="12">
    <source>
        <dbReference type="SAM" id="Phobius"/>
    </source>
</evidence>
<evidence type="ECO:0000313" key="13">
    <source>
        <dbReference type="EMBL" id="ARE67483.1"/>
    </source>
</evidence>
<evidence type="ECO:0000256" key="4">
    <source>
        <dbReference type="ARBA" id="ARBA00022729"/>
    </source>
</evidence>
<organism evidence="13">
    <name type="scientific">Shearwaterpox virus</name>
    <dbReference type="NCBI Taxonomy" id="1974596"/>
    <lineage>
        <taxon>Viruses</taxon>
        <taxon>Varidnaviria</taxon>
        <taxon>Bamfordvirae</taxon>
        <taxon>Nucleocytoviricota</taxon>
        <taxon>Pokkesviricetes</taxon>
        <taxon>Chitovirales</taxon>
        <taxon>Poxviridae</taxon>
        <taxon>Chordopoxvirinae</taxon>
        <taxon>Avipoxvirus</taxon>
        <taxon>Avipoxvirus canarypox</taxon>
        <taxon>Canarypox virus</taxon>
    </lineage>
</organism>
<comment type="subcellular location">
    <subcellularLocation>
        <location evidence="1">Host cytoplasm</location>
    </subcellularLocation>
    <subcellularLocation>
        <location evidence="2">Virion membrane</location>
        <topology evidence="2">Single-pass membrane protein</topology>
    </subcellularLocation>
</comment>
<evidence type="ECO:0000256" key="9">
    <source>
        <dbReference type="ARBA" id="ARBA00023180"/>
    </source>
</evidence>
<dbReference type="GO" id="GO:0055036">
    <property type="term" value="C:virion membrane"/>
    <property type="evidence" value="ECO:0007669"/>
    <property type="project" value="UniProtKB-SubCell"/>
</dbReference>
<evidence type="ECO:0000256" key="8">
    <source>
        <dbReference type="ARBA" id="ARBA00023136"/>
    </source>
</evidence>
<dbReference type="Pfam" id="PF04835">
    <property type="entry name" value="Pox_A9"/>
    <property type="match status" value="1"/>
</dbReference>
<keyword evidence="8 12" id="KW-0472">Membrane</keyword>
<feature type="transmembrane region" description="Helical" evidence="12">
    <location>
        <begin position="6"/>
        <end position="24"/>
    </location>
</feature>
<keyword evidence="5" id="KW-0946">Virion</keyword>
<comment type="function">
    <text evidence="11">Envelope protein. Required for an early step in virion morphogenesis.</text>
</comment>
<evidence type="ECO:0000256" key="1">
    <source>
        <dbReference type="ARBA" id="ARBA00004192"/>
    </source>
</evidence>
<name>A0A1V0QGL2_CNPV</name>
<evidence type="ECO:0000256" key="2">
    <source>
        <dbReference type="ARBA" id="ARBA00004381"/>
    </source>
</evidence>
<feature type="transmembrane region" description="Helical" evidence="12">
    <location>
        <begin position="44"/>
        <end position="68"/>
    </location>
</feature>
<evidence type="ECO:0000256" key="5">
    <source>
        <dbReference type="ARBA" id="ARBA00022844"/>
    </source>
</evidence>
<keyword evidence="9" id="KW-0325">Glycoprotein</keyword>
<accession>A0A1V0QGL2</accession>
<keyword evidence="7 12" id="KW-1133">Transmembrane helix</keyword>
<reference evidence="13" key="1">
    <citation type="journal article" date="2017" name="BMC Genomics">
        <title>Genomic characterization of two novel pathogenic avipoxviruses isolated from pacific shearwaters (Ardenna spp.).</title>
        <authorList>
            <person name="Sarker S."/>
            <person name="Das S."/>
            <person name="Lavers J.L."/>
            <person name="Hutton I."/>
            <person name="Helbig K."/>
            <person name="Imbery J."/>
            <person name="Upton C."/>
            <person name="Raidal S.R."/>
        </authorList>
    </citation>
    <scope>NUCLEOTIDE SEQUENCE [LARGE SCALE GENOMIC DNA]</scope>
    <source>
        <strain evidence="13">SWPV-2</strain>
    </source>
</reference>
<proteinExistence type="predicted"/>
<evidence type="ECO:0000256" key="7">
    <source>
        <dbReference type="ARBA" id="ARBA00022989"/>
    </source>
</evidence>
<dbReference type="GO" id="GO:0030430">
    <property type="term" value="C:host cell cytoplasm"/>
    <property type="evidence" value="ECO:0007669"/>
    <property type="project" value="UniProtKB-SubCell"/>
</dbReference>
<evidence type="ECO:0000256" key="6">
    <source>
        <dbReference type="ARBA" id="ARBA00022921"/>
    </source>
</evidence>
<dbReference type="EMBL" id="KX857215">
    <property type="protein sequence ID" value="ARE67483.1"/>
    <property type="molecule type" value="Genomic_DNA"/>
</dbReference>
<dbReference type="Proteomes" id="UP000319767">
    <property type="component" value="Segment"/>
</dbReference>
<keyword evidence="3 12" id="KW-0812">Transmembrane</keyword>
<protein>
    <submittedName>
        <fullName evidence="13">SWPV2-ORF232</fullName>
    </submittedName>
</protein>
<evidence type="ECO:0000256" key="10">
    <source>
        <dbReference type="ARBA" id="ARBA00023200"/>
    </source>
</evidence>
<dbReference type="InterPro" id="IPR006920">
    <property type="entry name" value="Poxvirus_A9"/>
</dbReference>
<keyword evidence="10" id="KW-1035">Host cytoplasm</keyword>
<sequence length="75" mass="8509">MTCYKSIINSITALAFIQVASNVIEIIRHCIMHFCASKIKYNTLGFIIIKLVITMVIFFLVGVGLYYLTKDDTET</sequence>
<keyword evidence="6" id="KW-0426">Late protein</keyword>
<gene>
    <name evidence="13" type="primary">SWPV2-232</name>
</gene>
<evidence type="ECO:0000256" key="11">
    <source>
        <dbReference type="ARBA" id="ARBA00024834"/>
    </source>
</evidence>
<keyword evidence="4" id="KW-0732">Signal</keyword>
<evidence type="ECO:0000256" key="3">
    <source>
        <dbReference type="ARBA" id="ARBA00022692"/>
    </source>
</evidence>